<reference evidence="1 2" key="1">
    <citation type="submission" date="2023-11" db="EMBL/GenBank/DDBJ databases">
        <title>Halocaridina rubra genome assembly.</title>
        <authorList>
            <person name="Smith C."/>
        </authorList>
    </citation>
    <scope>NUCLEOTIDE SEQUENCE [LARGE SCALE GENOMIC DNA]</scope>
    <source>
        <strain evidence="1">EP-1</strain>
        <tissue evidence="1">Whole</tissue>
    </source>
</reference>
<dbReference type="AlphaFoldDB" id="A0AAN8WZQ6"/>
<evidence type="ECO:0000313" key="1">
    <source>
        <dbReference type="EMBL" id="KAK7075330.1"/>
    </source>
</evidence>
<comment type="caution">
    <text evidence="1">The sequence shown here is derived from an EMBL/GenBank/DDBJ whole genome shotgun (WGS) entry which is preliminary data.</text>
</comment>
<proteinExistence type="predicted"/>
<organism evidence="1 2">
    <name type="scientific">Halocaridina rubra</name>
    <name type="common">Hawaiian red shrimp</name>
    <dbReference type="NCBI Taxonomy" id="373956"/>
    <lineage>
        <taxon>Eukaryota</taxon>
        <taxon>Metazoa</taxon>
        <taxon>Ecdysozoa</taxon>
        <taxon>Arthropoda</taxon>
        <taxon>Crustacea</taxon>
        <taxon>Multicrustacea</taxon>
        <taxon>Malacostraca</taxon>
        <taxon>Eumalacostraca</taxon>
        <taxon>Eucarida</taxon>
        <taxon>Decapoda</taxon>
        <taxon>Pleocyemata</taxon>
        <taxon>Caridea</taxon>
        <taxon>Atyoidea</taxon>
        <taxon>Atyidae</taxon>
        <taxon>Halocaridina</taxon>
    </lineage>
</organism>
<protein>
    <submittedName>
        <fullName evidence="1">Uncharacterized protein</fullName>
    </submittedName>
</protein>
<evidence type="ECO:0000313" key="2">
    <source>
        <dbReference type="Proteomes" id="UP001381693"/>
    </source>
</evidence>
<sequence length="173" mass="20577">MHQHTIPLLEQISQRSRVLFLPPSRNKQHPYILMKLATFTDAFDWNDMSFLYELNRYRSKTKGVALIRQYESTHEDQRNGDEMKESFDYLTSRNSNSGLWFWDSGLPLQLAEREDCNFISTHLKKFHPVDESRELWCSDPVHSGRITNRDMVTMLFNLICNSVLRVDRKYCCH</sequence>
<accession>A0AAN8WZQ6</accession>
<gene>
    <name evidence="1" type="ORF">SK128_000756</name>
</gene>
<name>A0AAN8WZQ6_HALRR</name>
<dbReference type="EMBL" id="JAXCGZ010011323">
    <property type="protein sequence ID" value="KAK7075330.1"/>
    <property type="molecule type" value="Genomic_DNA"/>
</dbReference>
<dbReference type="Proteomes" id="UP001381693">
    <property type="component" value="Unassembled WGS sequence"/>
</dbReference>
<keyword evidence="2" id="KW-1185">Reference proteome</keyword>